<feature type="non-terminal residue" evidence="1">
    <location>
        <position position="1"/>
    </location>
</feature>
<evidence type="ECO:0000313" key="2">
    <source>
        <dbReference type="Proteomes" id="UP000789525"/>
    </source>
</evidence>
<proteinExistence type="predicted"/>
<protein>
    <submittedName>
        <fullName evidence="1">9753_t:CDS:1</fullName>
    </submittedName>
</protein>
<dbReference type="EMBL" id="CAJVPT010073333">
    <property type="protein sequence ID" value="CAG8782828.1"/>
    <property type="molecule type" value="Genomic_DNA"/>
</dbReference>
<reference evidence="1" key="1">
    <citation type="submission" date="2021-06" db="EMBL/GenBank/DDBJ databases">
        <authorList>
            <person name="Kallberg Y."/>
            <person name="Tangrot J."/>
            <person name="Rosling A."/>
        </authorList>
    </citation>
    <scope>NUCLEOTIDE SEQUENCE</scope>
    <source>
        <strain evidence="1">CL356</strain>
    </source>
</reference>
<gene>
    <name evidence="1" type="ORF">ACOLOM_LOCUS14395</name>
</gene>
<dbReference type="Proteomes" id="UP000789525">
    <property type="component" value="Unassembled WGS sequence"/>
</dbReference>
<comment type="caution">
    <text evidence="1">The sequence shown here is derived from an EMBL/GenBank/DDBJ whole genome shotgun (WGS) entry which is preliminary data.</text>
</comment>
<organism evidence="1 2">
    <name type="scientific">Acaulospora colombiana</name>
    <dbReference type="NCBI Taxonomy" id="27376"/>
    <lineage>
        <taxon>Eukaryota</taxon>
        <taxon>Fungi</taxon>
        <taxon>Fungi incertae sedis</taxon>
        <taxon>Mucoromycota</taxon>
        <taxon>Glomeromycotina</taxon>
        <taxon>Glomeromycetes</taxon>
        <taxon>Diversisporales</taxon>
        <taxon>Acaulosporaceae</taxon>
        <taxon>Acaulospora</taxon>
    </lineage>
</organism>
<evidence type="ECO:0000313" key="1">
    <source>
        <dbReference type="EMBL" id="CAG8782828.1"/>
    </source>
</evidence>
<keyword evidence="2" id="KW-1185">Reference proteome</keyword>
<accession>A0ACA9R910</accession>
<sequence>APVVLKQDHNTVEDFCNSIHKGIVKQFKYSAKHQPQKVGLNHQLQDED</sequence>
<feature type="non-terminal residue" evidence="1">
    <location>
        <position position="48"/>
    </location>
</feature>
<name>A0ACA9R910_9GLOM</name>